<dbReference type="Proteomes" id="UP000220828">
    <property type="component" value="Unassembled WGS sequence"/>
</dbReference>
<keyword evidence="1" id="KW-1133">Transmembrane helix</keyword>
<organism evidence="2 3">
    <name type="scientific">Flavobacterium branchiophilum</name>
    <dbReference type="NCBI Taxonomy" id="55197"/>
    <lineage>
        <taxon>Bacteria</taxon>
        <taxon>Pseudomonadati</taxon>
        <taxon>Bacteroidota</taxon>
        <taxon>Flavobacteriia</taxon>
        <taxon>Flavobacteriales</taxon>
        <taxon>Flavobacteriaceae</taxon>
        <taxon>Flavobacterium</taxon>
    </lineage>
</organism>
<proteinExistence type="predicted"/>
<evidence type="ECO:0000313" key="2">
    <source>
        <dbReference type="EMBL" id="PDS23143.1"/>
    </source>
</evidence>
<feature type="transmembrane region" description="Helical" evidence="1">
    <location>
        <begin position="205"/>
        <end position="233"/>
    </location>
</feature>
<sequence length="409" mass="47549">MNKIITFFKEDFLIILLIILASSSAIFLNEKLFLISVVIYILSLFFLLKKTINLKIYIFLTSWIVINILSFLVYNHVESFKAITFLSVTARILLPYFIIRIMGINSFLNKFERIIYVLTLISLPLFTIQLINPNLFFALSPLLSAFSLEEQQLAGGWYVGFFMFSGWAADRNCGFMWEPGAFAFMIILAMFIRFFKNNFTIDKKIIVYVIAIITTLSTMGFFVLFLMTLAFLLKFKSARINMLIIVILPIFIIFSVYFYLNSDFLAGKINVYVEVGSETWYEGVDNQQFRLSRLGIILFAFEESLKWPFGWGILENVPGILKYGKPVSGPNTYAELLLKWGWAGLIMFIYILKKTMFILFYNQRVIVKYLMTFSILMSVLTYNLANNTFLLTFIYIGILFNEKLILKKE</sequence>
<evidence type="ECO:0008006" key="4">
    <source>
        <dbReference type="Google" id="ProtNLM"/>
    </source>
</evidence>
<feature type="transmembrane region" description="Helical" evidence="1">
    <location>
        <begin position="336"/>
        <end position="353"/>
    </location>
</feature>
<name>A0A2H3K9Y0_9FLAO</name>
<dbReference type="AlphaFoldDB" id="A0A2H3K9Y0"/>
<reference evidence="2 3" key="1">
    <citation type="submission" date="2017-09" db="EMBL/GenBank/DDBJ databases">
        <title>Whole genomes of Flavobacteriaceae.</title>
        <authorList>
            <person name="Stine C."/>
            <person name="Li C."/>
            <person name="Tadesse D."/>
        </authorList>
    </citation>
    <scope>NUCLEOTIDE SEQUENCE [LARGE SCALE GENOMIC DNA]</scope>
    <source>
        <strain evidence="2 3">ATCC 35036</strain>
    </source>
</reference>
<evidence type="ECO:0000313" key="3">
    <source>
        <dbReference type="Proteomes" id="UP000220828"/>
    </source>
</evidence>
<feature type="transmembrane region" description="Helical" evidence="1">
    <location>
        <begin position="240"/>
        <end position="260"/>
    </location>
</feature>
<dbReference type="EMBL" id="PCMW01000068">
    <property type="protein sequence ID" value="PDS23143.1"/>
    <property type="molecule type" value="Genomic_DNA"/>
</dbReference>
<gene>
    <name evidence="2" type="ORF">B0A77_11550</name>
</gene>
<feature type="transmembrane region" description="Helical" evidence="1">
    <location>
        <begin position="33"/>
        <end position="49"/>
    </location>
</feature>
<feature type="transmembrane region" description="Helical" evidence="1">
    <location>
        <begin position="151"/>
        <end position="169"/>
    </location>
</feature>
<accession>A0A2H3K9Y0</accession>
<feature type="transmembrane region" description="Helical" evidence="1">
    <location>
        <begin position="114"/>
        <end position="131"/>
    </location>
</feature>
<protein>
    <recommendedName>
        <fullName evidence="4">O-antigen ligase-like membrane protein</fullName>
    </recommendedName>
</protein>
<feature type="transmembrane region" description="Helical" evidence="1">
    <location>
        <begin position="80"/>
        <end position="102"/>
    </location>
</feature>
<feature type="transmembrane region" description="Helical" evidence="1">
    <location>
        <begin position="12"/>
        <end position="27"/>
    </location>
</feature>
<comment type="caution">
    <text evidence="2">The sequence shown here is derived from an EMBL/GenBank/DDBJ whole genome shotgun (WGS) entry which is preliminary data.</text>
</comment>
<feature type="transmembrane region" description="Helical" evidence="1">
    <location>
        <begin position="56"/>
        <end position="74"/>
    </location>
</feature>
<keyword evidence="1" id="KW-0472">Membrane</keyword>
<keyword evidence="1" id="KW-0812">Transmembrane</keyword>
<feature type="transmembrane region" description="Helical" evidence="1">
    <location>
        <begin position="181"/>
        <end position="199"/>
    </location>
</feature>
<evidence type="ECO:0000256" key="1">
    <source>
        <dbReference type="SAM" id="Phobius"/>
    </source>
</evidence>